<name>A0ABP5CKH6_9PSEU</name>
<evidence type="ECO:0000256" key="4">
    <source>
        <dbReference type="SAM" id="MobiDB-lite"/>
    </source>
</evidence>
<evidence type="ECO:0000256" key="2">
    <source>
        <dbReference type="ARBA" id="ARBA00023125"/>
    </source>
</evidence>
<dbReference type="InterPro" id="IPR018060">
    <property type="entry name" value="HTH_AraC"/>
</dbReference>
<keyword evidence="3" id="KW-0804">Transcription</keyword>
<comment type="caution">
    <text evidence="6">The sequence shown here is derived from an EMBL/GenBank/DDBJ whole genome shotgun (WGS) entry which is preliminary data.</text>
</comment>
<dbReference type="Pfam" id="PF14525">
    <property type="entry name" value="AraC_binding_2"/>
    <property type="match status" value="1"/>
</dbReference>
<dbReference type="InterPro" id="IPR020449">
    <property type="entry name" value="Tscrpt_reg_AraC-type_HTH"/>
</dbReference>
<feature type="region of interest" description="Disordered" evidence="4">
    <location>
        <begin position="1"/>
        <end position="22"/>
    </location>
</feature>
<dbReference type="InterPro" id="IPR009057">
    <property type="entry name" value="Homeodomain-like_sf"/>
</dbReference>
<evidence type="ECO:0000313" key="7">
    <source>
        <dbReference type="Proteomes" id="UP001501116"/>
    </source>
</evidence>
<dbReference type="PANTHER" id="PTHR46796">
    <property type="entry name" value="HTH-TYPE TRANSCRIPTIONAL ACTIVATOR RHAS-RELATED"/>
    <property type="match status" value="1"/>
</dbReference>
<dbReference type="InterPro" id="IPR018062">
    <property type="entry name" value="HTH_AraC-typ_CS"/>
</dbReference>
<keyword evidence="1" id="KW-0805">Transcription regulation</keyword>
<organism evidence="6 7">
    <name type="scientific">Amycolatopsis minnesotensis</name>
    <dbReference type="NCBI Taxonomy" id="337894"/>
    <lineage>
        <taxon>Bacteria</taxon>
        <taxon>Bacillati</taxon>
        <taxon>Actinomycetota</taxon>
        <taxon>Actinomycetes</taxon>
        <taxon>Pseudonocardiales</taxon>
        <taxon>Pseudonocardiaceae</taxon>
        <taxon>Amycolatopsis</taxon>
    </lineage>
</organism>
<evidence type="ECO:0000256" key="3">
    <source>
        <dbReference type="ARBA" id="ARBA00023163"/>
    </source>
</evidence>
<evidence type="ECO:0000256" key="1">
    <source>
        <dbReference type="ARBA" id="ARBA00023015"/>
    </source>
</evidence>
<gene>
    <name evidence="6" type="ORF">GCM10009754_41330</name>
</gene>
<feature type="domain" description="HTH araC/xylS-type" evidence="5">
    <location>
        <begin position="304"/>
        <end position="401"/>
    </location>
</feature>
<dbReference type="Gene3D" id="1.10.10.60">
    <property type="entry name" value="Homeodomain-like"/>
    <property type="match status" value="1"/>
</dbReference>
<evidence type="ECO:0000313" key="6">
    <source>
        <dbReference type="EMBL" id="GAA1965045.1"/>
    </source>
</evidence>
<dbReference type="EMBL" id="BAAANN010000015">
    <property type="protein sequence ID" value="GAA1965045.1"/>
    <property type="molecule type" value="Genomic_DNA"/>
</dbReference>
<sequence length="410" mass="43820">MAASARRSGSSSASRSARPARTTAAVESWIASWGMTASLPVRPDNRHSSGSQPGEPVLHRALDRCRIDIKAAHAREVDRGMPGWGYSGMPVTVDRRTHATVSTVDVPAREGFAYWRDLICATFVRLTAEPVGDRHFHGRIENVPCGAVDLSTVVADPQNVRRTRSLIGRDTEEYLLASVLLDGCASVEQDGRVAVLRAGAMAFYDSTRPYSLHSVEPSSQLVVQVPKRELSIRDTSGLTARALGGGTPGVVVSKFLTSLRDATKEDAAQTAVLVPHAIGLLSAAASFAASAEPGACAADALARQRVSDFLHRNFADPGLDASAVAHACNLSRRSLYRTLGAEGVAAQLRRIRIERAKEMLVHATGKPIGSLAAACGFGSESGFHRAFREATGQTPGEYRRACREVGTRRK</sequence>
<dbReference type="SUPFAM" id="SSF46689">
    <property type="entry name" value="Homeodomain-like"/>
    <property type="match status" value="1"/>
</dbReference>
<dbReference type="PROSITE" id="PS01124">
    <property type="entry name" value="HTH_ARAC_FAMILY_2"/>
    <property type="match status" value="1"/>
</dbReference>
<evidence type="ECO:0000259" key="5">
    <source>
        <dbReference type="PROSITE" id="PS01124"/>
    </source>
</evidence>
<dbReference type="InterPro" id="IPR035418">
    <property type="entry name" value="AraC-bd_2"/>
</dbReference>
<dbReference type="PROSITE" id="PS00041">
    <property type="entry name" value="HTH_ARAC_FAMILY_1"/>
    <property type="match status" value="1"/>
</dbReference>
<dbReference type="Proteomes" id="UP001501116">
    <property type="component" value="Unassembled WGS sequence"/>
</dbReference>
<proteinExistence type="predicted"/>
<dbReference type="Pfam" id="PF12833">
    <property type="entry name" value="HTH_18"/>
    <property type="match status" value="1"/>
</dbReference>
<accession>A0ABP5CKH6</accession>
<protein>
    <recommendedName>
        <fullName evidence="5">HTH araC/xylS-type domain-containing protein</fullName>
    </recommendedName>
</protein>
<dbReference type="InterPro" id="IPR050204">
    <property type="entry name" value="AraC_XylS_family_regulators"/>
</dbReference>
<dbReference type="PRINTS" id="PR00032">
    <property type="entry name" value="HTHARAC"/>
</dbReference>
<dbReference type="SMART" id="SM00342">
    <property type="entry name" value="HTH_ARAC"/>
    <property type="match status" value="1"/>
</dbReference>
<dbReference type="PANTHER" id="PTHR46796:SF6">
    <property type="entry name" value="ARAC SUBFAMILY"/>
    <property type="match status" value="1"/>
</dbReference>
<keyword evidence="2" id="KW-0238">DNA-binding</keyword>
<keyword evidence="7" id="KW-1185">Reference proteome</keyword>
<reference evidence="7" key="1">
    <citation type="journal article" date="2019" name="Int. J. Syst. Evol. Microbiol.">
        <title>The Global Catalogue of Microorganisms (GCM) 10K type strain sequencing project: providing services to taxonomists for standard genome sequencing and annotation.</title>
        <authorList>
            <consortium name="The Broad Institute Genomics Platform"/>
            <consortium name="The Broad Institute Genome Sequencing Center for Infectious Disease"/>
            <person name="Wu L."/>
            <person name="Ma J."/>
        </authorList>
    </citation>
    <scope>NUCLEOTIDE SEQUENCE [LARGE SCALE GENOMIC DNA]</scope>
    <source>
        <strain evidence="7">JCM 14545</strain>
    </source>
</reference>